<evidence type="ECO:0000256" key="4">
    <source>
        <dbReference type="ARBA" id="ARBA00023136"/>
    </source>
</evidence>
<evidence type="ECO:0000256" key="3">
    <source>
        <dbReference type="ARBA" id="ARBA00022989"/>
    </source>
</evidence>
<feature type="transmembrane region" description="Helical" evidence="5">
    <location>
        <begin position="360"/>
        <end position="385"/>
    </location>
</feature>
<evidence type="ECO:0000256" key="1">
    <source>
        <dbReference type="ARBA" id="ARBA00004651"/>
    </source>
</evidence>
<name>A0A4R6EFR6_9RHOO</name>
<proteinExistence type="inferred from homology"/>
<reference evidence="8 9" key="1">
    <citation type="submission" date="2019-03" db="EMBL/GenBank/DDBJ databases">
        <title>Genomic Encyclopedia of Type Strains, Phase IV (KMG-IV): sequencing the most valuable type-strain genomes for metagenomic binning, comparative biology and taxonomic classification.</title>
        <authorList>
            <person name="Goeker M."/>
        </authorList>
    </citation>
    <scope>NUCLEOTIDE SEQUENCE [LARGE SCALE GENOMIC DNA]</scope>
    <source>
        <strain evidence="8 9">DSM 12121</strain>
    </source>
</reference>
<feature type="region of interest" description="Disordered" evidence="6">
    <location>
        <begin position="1"/>
        <end position="20"/>
    </location>
</feature>
<dbReference type="CDD" id="cd06261">
    <property type="entry name" value="TM_PBP2"/>
    <property type="match status" value="2"/>
</dbReference>
<feature type="transmembrane region" description="Helical" evidence="5">
    <location>
        <begin position="397"/>
        <end position="420"/>
    </location>
</feature>
<comment type="similarity">
    <text evidence="5">Belongs to the binding-protein-dependent transport system permease family.</text>
</comment>
<keyword evidence="3 5" id="KW-1133">Transmembrane helix</keyword>
<evidence type="ECO:0000256" key="2">
    <source>
        <dbReference type="ARBA" id="ARBA00022692"/>
    </source>
</evidence>
<gene>
    <name evidence="8" type="ORF">C7389_101515</name>
</gene>
<feature type="transmembrane region" description="Helical" evidence="5">
    <location>
        <begin position="426"/>
        <end position="444"/>
    </location>
</feature>
<dbReference type="PANTHER" id="PTHR43496:SF1">
    <property type="entry name" value="POLYGALACTURONAN_RHAMNOGALACTURONAN TRANSPORT SYSTEM PERMEASE PROTEIN YTEP"/>
    <property type="match status" value="1"/>
</dbReference>
<feature type="transmembrane region" description="Helical" evidence="5">
    <location>
        <begin position="312"/>
        <end position="340"/>
    </location>
</feature>
<feature type="transmembrane region" description="Helical" evidence="5">
    <location>
        <begin position="490"/>
        <end position="513"/>
    </location>
</feature>
<feature type="transmembrane region" description="Helical" evidence="5">
    <location>
        <begin position="37"/>
        <end position="57"/>
    </location>
</feature>
<dbReference type="Proteomes" id="UP000295129">
    <property type="component" value="Unassembled WGS sequence"/>
</dbReference>
<dbReference type="RefSeq" id="WP_246034593.1">
    <property type="nucleotide sequence ID" value="NZ_SNVV01000001.1"/>
</dbReference>
<feature type="transmembrane region" description="Helical" evidence="5">
    <location>
        <begin position="262"/>
        <end position="282"/>
    </location>
</feature>
<sequence>MSGHERHDERALPSGEEEPMTAAPLAAADRWLMRACLWLPLAALLLFFALPMGFIAWRSLMQDDGGIGFGNYLALLDTPGVWQATRNSLGLGVATTAITLLLAFVLAYGMDRTCMRGRRFVAAALTLPLLAPSLVLGLGLIFILGRNGIVGQLLGIRPDIYGFHGLLIADVLYALPQAVLILRAALRCADARQYEAAEVLGATPWRQFRDITLPGMRYGLLSAGFVVFTVTITDFGNAVVIGGDFAVLATEIYNQVSGQMRFGIGAVVGLLLLLPAALSVWIERVAAQRQAGIGAESAQPPQPRIARGRDGLYAIACLGIAGAICAVVATVILAGFIRLWPYRLDLTLKHYDITVSGGYASLWASLAVSLIAAAAGTLLLFLLAFSVRRLAGWPARAATLLATLPVGVPGLVLGLAYVFAFNEPELPWGALYGSLFLLAMCNFYHYHTQGYVSMATGLRAVPAQLEEAVAVLGGGVGRLLADVHLPALRITLWAVAAFLFMRSMVTLSAVIFLVTPERSLSAVTVMRLDEAGFTSQAAAFSTCIMAVVGAVALLLHRLTSRGRTR</sequence>
<evidence type="ECO:0000259" key="7">
    <source>
        <dbReference type="PROSITE" id="PS50928"/>
    </source>
</evidence>
<dbReference type="Gene3D" id="1.10.3720.10">
    <property type="entry name" value="MetI-like"/>
    <property type="match status" value="2"/>
</dbReference>
<dbReference type="EMBL" id="SNVV01000001">
    <property type="protein sequence ID" value="TDN57130.1"/>
    <property type="molecule type" value="Genomic_DNA"/>
</dbReference>
<feature type="compositionally biased region" description="Basic and acidic residues" evidence="6">
    <location>
        <begin position="1"/>
        <end position="11"/>
    </location>
</feature>
<dbReference type="InterPro" id="IPR035906">
    <property type="entry name" value="MetI-like_sf"/>
</dbReference>
<dbReference type="PROSITE" id="PS50928">
    <property type="entry name" value="ABC_TM1"/>
    <property type="match status" value="2"/>
</dbReference>
<keyword evidence="5" id="KW-0813">Transport</keyword>
<feature type="transmembrane region" description="Helical" evidence="5">
    <location>
        <begin position="533"/>
        <end position="555"/>
    </location>
</feature>
<feature type="transmembrane region" description="Helical" evidence="5">
    <location>
        <begin position="163"/>
        <end position="186"/>
    </location>
</feature>
<dbReference type="InterPro" id="IPR000515">
    <property type="entry name" value="MetI-like"/>
</dbReference>
<comment type="caution">
    <text evidence="8">The sequence shown here is derived from an EMBL/GenBank/DDBJ whole genome shotgun (WGS) entry which is preliminary data.</text>
</comment>
<accession>A0A4R6EFR6</accession>
<dbReference type="Pfam" id="PF00528">
    <property type="entry name" value="BPD_transp_1"/>
    <property type="match status" value="1"/>
</dbReference>
<dbReference type="GO" id="GO:0055085">
    <property type="term" value="P:transmembrane transport"/>
    <property type="evidence" value="ECO:0007669"/>
    <property type="project" value="InterPro"/>
</dbReference>
<feature type="transmembrane region" description="Helical" evidence="5">
    <location>
        <begin position="89"/>
        <end position="108"/>
    </location>
</feature>
<evidence type="ECO:0000313" key="8">
    <source>
        <dbReference type="EMBL" id="TDN57130.1"/>
    </source>
</evidence>
<feature type="transmembrane region" description="Helical" evidence="5">
    <location>
        <begin position="218"/>
        <end position="242"/>
    </location>
</feature>
<protein>
    <submittedName>
        <fullName evidence="8">Iron(III) transport system permease protein</fullName>
    </submittedName>
</protein>
<feature type="domain" description="ABC transmembrane type-1" evidence="7">
    <location>
        <begin position="362"/>
        <end position="555"/>
    </location>
</feature>
<keyword evidence="2 5" id="KW-0812">Transmembrane</keyword>
<evidence type="ECO:0000313" key="9">
    <source>
        <dbReference type="Proteomes" id="UP000295129"/>
    </source>
</evidence>
<feature type="transmembrane region" description="Helical" evidence="5">
    <location>
        <begin position="120"/>
        <end position="143"/>
    </location>
</feature>
<comment type="subcellular location">
    <subcellularLocation>
        <location evidence="1 5">Cell membrane</location>
        <topology evidence="1 5">Multi-pass membrane protein</topology>
    </subcellularLocation>
</comment>
<evidence type="ECO:0000256" key="6">
    <source>
        <dbReference type="SAM" id="MobiDB-lite"/>
    </source>
</evidence>
<keyword evidence="4 5" id="KW-0472">Membrane</keyword>
<keyword evidence="9" id="KW-1185">Reference proteome</keyword>
<organism evidence="8 9">
    <name type="scientific">Azoarcus indigens</name>
    <dbReference type="NCBI Taxonomy" id="29545"/>
    <lineage>
        <taxon>Bacteria</taxon>
        <taxon>Pseudomonadati</taxon>
        <taxon>Pseudomonadota</taxon>
        <taxon>Betaproteobacteria</taxon>
        <taxon>Rhodocyclales</taxon>
        <taxon>Zoogloeaceae</taxon>
        <taxon>Azoarcus</taxon>
    </lineage>
</organism>
<evidence type="ECO:0000256" key="5">
    <source>
        <dbReference type="RuleBase" id="RU363032"/>
    </source>
</evidence>
<dbReference type="SUPFAM" id="SSF161098">
    <property type="entry name" value="MetI-like"/>
    <property type="match status" value="2"/>
</dbReference>
<dbReference type="PANTHER" id="PTHR43496">
    <property type="entry name" value="PROTEIN LPLB"/>
    <property type="match status" value="1"/>
</dbReference>
<dbReference type="AlphaFoldDB" id="A0A4R6EFR6"/>
<feature type="domain" description="ABC transmembrane type-1" evidence="7">
    <location>
        <begin position="85"/>
        <end position="283"/>
    </location>
</feature>
<dbReference type="GO" id="GO:0005886">
    <property type="term" value="C:plasma membrane"/>
    <property type="evidence" value="ECO:0007669"/>
    <property type="project" value="UniProtKB-SubCell"/>
</dbReference>